<evidence type="ECO:0000313" key="1">
    <source>
        <dbReference type="EMBL" id="PJZ28300.1"/>
    </source>
</evidence>
<proteinExistence type="predicted"/>
<evidence type="ECO:0000313" key="2">
    <source>
        <dbReference type="Proteomes" id="UP000231919"/>
    </source>
</evidence>
<dbReference type="Proteomes" id="UP000231919">
    <property type="component" value="Unassembled WGS sequence"/>
</dbReference>
<sequence length="102" mass="12150">MKTKKDSKDKKGKFGNGFVWDMLEMQNNRCRLSGRKLNMFTAEVELVDPWKVENRREPKNHYVVTKELCLLARNYTEKEIVKLAIDIVKFRGEEFGWKIIKL</sequence>
<reference evidence="1 2" key="1">
    <citation type="submission" date="2017-07" db="EMBL/GenBank/DDBJ databases">
        <title>Leptospira spp. isolated from tropical soils.</title>
        <authorList>
            <person name="Thibeaux R."/>
            <person name="Iraola G."/>
            <person name="Ferres I."/>
            <person name="Bierque E."/>
            <person name="Girault D."/>
            <person name="Soupe-Gilbert M.-E."/>
            <person name="Picardeau M."/>
            <person name="Goarant C."/>
        </authorList>
    </citation>
    <scope>NUCLEOTIDE SEQUENCE [LARGE SCALE GENOMIC DNA]</scope>
    <source>
        <strain evidence="1 2">JW2-C-B1</strain>
    </source>
</reference>
<accession>A0ABX4N543</accession>
<keyword evidence="2" id="KW-1185">Reference proteome</keyword>
<organism evidence="1 2">
    <name type="scientific">Leptospira kmetyi</name>
    <dbReference type="NCBI Taxonomy" id="408139"/>
    <lineage>
        <taxon>Bacteria</taxon>
        <taxon>Pseudomonadati</taxon>
        <taxon>Spirochaetota</taxon>
        <taxon>Spirochaetia</taxon>
        <taxon>Leptospirales</taxon>
        <taxon>Leptospiraceae</taxon>
        <taxon>Leptospira</taxon>
    </lineage>
</organism>
<dbReference type="RefSeq" id="WP_100756389.1">
    <property type="nucleotide sequence ID" value="NZ_NPDP01000042.1"/>
</dbReference>
<protein>
    <submittedName>
        <fullName evidence="1">Uncharacterized protein</fullName>
    </submittedName>
</protein>
<name>A0ABX4N543_9LEPT</name>
<dbReference type="EMBL" id="NPDP01000042">
    <property type="protein sequence ID" value="PJZ28300.1"/>
    <property type="molecule type" value="Genomic_DNA"/>
</dbReference>
<gene>
    <name evidence="1" type="ORF">CH378_18425</name>
</gene>
<comment type="caution">
    <text evidence="1">The sequence shown here is derived from an EMBL/GenBank/DDBJ whole genome shotgun (WGS) entry which is preliminary data.</text>
</comment>